<sequence>MARPLRIEYPGAWYHFTSRGNERNRIFKDDTDRKEFLSILKDSLEKYMVRLHGYVLMENHFHLILHTPSGNLNRFAQRFNTAYTVYYNRRHKRSGHLYQGRYKAILVEKDSYLLALSRYVHLNPVKIKKIKKLPISGQIEYLRNYQWSSNLGYGLLRYRNDFMCYRDVLEYTGEDNKYGRKSYREFVEEGLLKDVGLPFEGIKGQVVLGESGFVDWLYERVLKNVKPDKTEQSKSRELVKEIPQEFIIDTVCKVFKVEKVELLKRRSAFREARMVYIDLCCKYRLFHKSLKEIGQELGGLTVGGMSQIRKKLKERMQKDNSLRIKYNQCNKAISNE</sequence>
<dbReference type="PATRIC" id="fig|1872076.5.peg.3910"/>
<evidence type="ECO:0000259" key="1">
    <source>
        <dbReference type="SMART" id="SM01321"/>
    </source>
</evidence>
<evidence type="ECO:0000313" key="3">
    <source>
        <dbReference type="Proteomes" id="UP000094056"/>
    </source>
</evidence>
<dbReference type="SUPFAM" id="SSF143422">
    <property type="entry name" value="Transposase IS200-like"/>
    <property type="match status" value="1"/>
</dbReference>
<dbReference type="InterPro" id="IPR002686">
    <property type="entry name" value="Transposase_17"/>
</dbReference>
<dbReference type="Pfam" id="PF01797">
    <property type="entry name" value="Y1_Tnp"/>
    <property type="match status" value="1"/>
</dbReference>
<dbReference type="GO" id="GO:0004803">
    <property type="term" value="F:transposase activity"/>
    <property type="evidence" value="ECO:0007669"/>
    <property type="project" value="InterPro"/>
</dbReference>
<comment type="caution">
    <text evidence="2">The sequence shown here is derived from an EMBL/GenBank/DDBJ whole genome shotgun (WGS) entry which is preliminary data.</text>
</comment>
<dbReference type="SUPFAM" id="SSF48295">
    <property type="entry name" value="TrpR-like"/>
    <property type="match status" value="1"/>
</dbReference>
<evidence type="ECO:0000313" key="2">
    <source>
        <dbReference type="EMBL" id="ODS31597.1"/>
    </source>
</evidence>
<accession>A0A1E3X7J0</accession>
<gene>
    <name evidence="2" type="ORF">SCARUB_03288</name>
</gene>
<dbReference type="GO" id="GO:0006313">
    <property type="term" value="P:DNA transposition"/>
    <property type="evidence" value="ECO:0007669"/>
    <property type="project" value="InterPro"/>
</dbReference>
<dbReference type="Gene3D" id="3.30.70.1290">
    <property type="entry name" value="Transposase IS200-like"/>
    <property type="match status" value="1"/>
</dbReference>
<dbReference type="InterPro" id="IPR010921">
    <property type="entry name" value="Trp_repressor/repl_initiator"/>
</dbReference>
<name>A0A1E3X7J0_9BACT</name>
<dbReference type="InterPro" id="IPR036515">
    <property type="entry name" value="Transposase_17_sf"/>
</dbReference>
<organism evidence="2 3">
    <name type="scientific">Candidatus Scalindua rubra</name>
    <dbReference type="NCBI Taxonomy" id="1872076"/>
    <lineage>
        <taxon>Bacteria</taxon>
        <taxon>Pseudomonadati</taxon>
        <taxon>Planctomycetota</taxon>
        <taxon>Candidatus Brocadiia</taxon>
        <taxon>Candidatus Brocadiales</taxon>
        <taxon>Candidatus Scalinduaceae</taxon>
        <taxon>Candidatus Scalindua</taxon>
    </lineage>
</organism>
<dbReference type="Gene3D" id="1.10.1750.10">
    <property type="match status" value="1"/>
</dbReference>
<dbReference type="Proteomes" id="UP000094056">
    <property type="component" value="Unassembled WGS sequence"/>
</dbReference>
<dbReference type="SMART" id="SM01321">
    <property type="entry name" value="Y1_Tnp"/>
    <property type="match status" value="1"/>
</dbReference>
<dbReference type="EMBL" id="MAYW01000107">
    <property type="protein sequence ID" value="ODS31597.1"/>
    <property type="molecule type" value="Genomic_DNA"/>
</dbReference>
<dbReference type="GO" id="GO:0043565">
    <property type="term" value="F:sequence-specific DNA binding"/>
    <property type="evidence" value="ECO:0007669"/>
    <property type="project" value="InterPro"/>
</dbReference>
<feature type="domain" description="Transposase IS200-like" evidence="1">
    <location>
        <begin position="9"/>
        <end position="123"/>
    </location>
</feature>
<dbReference type="PANTHER" id="PTHR34322">
    <property type="entry name" value="TRANSPOSASE, Y1_TNP DOMAIN-CONTAINING"/>
    <property type="match status" value="1"/>
</dbReference>
<reference evidence="2 3" key="1">
    <citation type="submission" date="2016-07" db="EMBL/GenBank/DDBJ databases">
        <title>Draft genome of Scalindua rubra, obtained from a brine-seawater interface in the Red Sea, sheds light on salt adaptation in anammox bacteria.</title>
        <authorList>
            <person name="Speth D.R."/>
            <person name="Lagkouvardos I."/>
            <person name="Wang Y."/>
            <person name="Qian P.-Y."/>
            <person name="Dutilh B.E."/>
            <person name="Jetten M.S."/>
        </authorList>
    </citation>
    <scope>NUCLEOTIDE SEQUENCE [LARGE SCALE GENOMIC DNA]</scope>
    <source>
        <strain evidence="2">BSI-1</strain>
    </source>
</reference>
<dbReference type="PANTHER" id="PTHR34322:SF2">
    <property type="entry name" value="TRANSPOSASE IS200-LIKE DOMAIN-CONTAINING PROTEIN"/>
    <property type="match status" value="1"/>
</dbReference>
<dbReference type="AlphaFoldDB" id="A0A1E3X7J0"/>
<proteinExistence type="predicted"/>
<protein>
    <recommendedName>
        <fullName evidence="1">Transposase IS200-like domain-containing protein</fullName>
    </recommendedName>
</protein>